<gene>
    <name evidence="2" type="ORF">ATO12_10055</name>
</gene>
<accession>A0A023BYR2</accession>
<organism evidence="2 3">
    <name type="scientific">Aquimarina atlantica</name>
    <dbReference type="NCBI Taxonomy" id="1317122"/>
    <lineage>
        <taxon>Bacteria</taxon>
        <taxon>Pseudomonadati</taxon>
        <taxon>Bacteroidota</taxon>
        <taxon>Flavobacteriia</taxon>
        <taxon>Flavobacteriales</taxon>
        <taxon>Flavobacteriaceae</taxon>
        <taxon>Aquimarina</taxon>
    </lineage>
</organism>
<evidence type="ECO:0000313" key="3">
    <source>
        <dbReference type="Proteomes" id="UP000023541"/>
    </source>
</evidence>
<comment type="caution">
    <text evidence="2">The sequence shown here is derived from an EMBL/GenBank/DDBJ whole genome shotgun (WGS) entry which is preliminary data.</text>
</comment>
<dbReference type="AlphaFoldDB" id="A0A023BYR2"/>
<dbReference type="RefSeq" id="WP_034240157.1">
    <property type="nucleotide sequence ID" value="NZ_AQRA01000002.1"/>
</dbReference>
<dbReference type="eggNOG" id="ENOG5030HIS">
    <property type="taxonomic scope" value="Bacteria"/>
</dbReference>
<feature type="signal peptide" evidence="1">
    <location>
        <begin position="1"/>
        <end position="20"/>
    </location>
</feature>
<keyword evidence="3" id="KW-1185">Reference proteome</keyword>
<evidence type="ECO:0000256" key="1">
    <source>
        <dbReference type="SAM" id="SignalP"/>
    </source>
</evidence>
<evidence type="ECO:0000313" key="2">
    <source>
        <dbReference type="EMBL" id="EZH75059.1"/>
    </source>
</evidence>
<dbReference type="Proteomes" id="UP000023541">
    <property type="component" value="Unassembled WGS sequence"/>
</dbReference>
<evidence type="ECO:0008006" key="4">
    <source>
        <dbReference type="Google" id="ProtNLM"/>
    </source>
</evidence>
<dbReference type="STRING" id="1317122.ATO12_10055"/>
<reference evidence="2 3" key="1">
    <citation type="submission" date="2014-04" db="EMBL/GenBank/DDBJ databases">
        <title>Aquimarina sp. 22II-S11-z7 Genome Sequencing.</title>
        <authorList>
            <person name="Lai Q."/>
        </authorList>
    </citation>
    <scope>NUCLEOTIDE SEQUENCE [LARGE SCALE GENOMIC DNA]</scope>
    <source>
        <strain evidence="2 3">22II-S11-z7</strain>
    </source>
</reference>
<protein>
    <recommendedName>
        <fullName evidence="4">Outer membrane protein beta-barrel domain-containing protein</fullName>
    </recommendedName>
</protein>
<proteinExistence type="predicted"/>
<sequence length="257" mass="29618">MKKTYLIVLFFAVSLVQLYAQKTSSFYVDIGGGFSSFQDVKYSNVKYNGFGGVFGLGYLKENEKAIWGVNLQGIVTTEKAATHDNTVSTYNPMLQAKYLHRIRENLFIGATWDVLDLYAKNFDGLGNNSAYNVTGSTLWASAIYDYKKFRFGLDLGLVSYFKESTGFAFSASQNVLENGDFDYQNDKIDSPFAFKYYELRTIPKHFQVRTSIRYQLSNRFSVGYKWHLRKFSEVKKYPVTYGIHSLSIRYNIFKRTK</sequence>
<dbReference type="OrthoDB" id="1157743at2"/>
<keyword evidence="1" id="KW-0732">Signal</keyword>
<dbReference type="EMBL" id="AQRA01000002">
    <property type="protein sequence ID" value="EZH75059.1"/>
    <property type="molecule type" value="Genomic_DNA"/>
</dbReference>
<feature type="chain" id="PRO_5001512036" description="Outer membrane protein beta-barrel domain-containing protein" evidence="1">
    <location>
        <begin position="21"/>
        <end position="257"/>
    </location>
</feature>
<name>A0A023BYR2_9FLAO</name>